<dbReference type="SUPFAM" id="SSF89623">
    <property type="entry name" value="Ribose/Galactose isomerase RpiB/AlsB"/>
    <property type="match status" value="1"/>
</dbReference>
<evidence type="ECO:0000256" key="3">
    <source>
        <dbReference type="PIRSR" id="PIRSR005384-1"/>
    </source>
</evidence>
<dbReference type="Pfam" id="PF02502">
    <property type="entry name" value="LacAB_rpiB"/>
    <property type="match status" value="1"/>
</dbReference>
<comment type="similarity">
    <text evidence="1">Belongs to the LacAB/RpiB family.</text>
</comment>
<keyword evidence="2 5" id="KW-0413">Isomerase</keyword>
<dbReference type="STRING" id="272627.CCC_02232"/>
<dbReference type="NCBIfam" id="NF004051">
    <property type="entry name" value="PRK05571.1"/>
    <property type="match status" value="1"/>
</dbReference>
<dbReference type="Gene3D" id="3.40.1400.10">
    <property type="entry name" value="Sugar-phosphate isomerase, RpiB/LacA/LacB"/>
    <property type="match status" value="1"/>
</dbReference>
<dbReference type="AlphaFoldDB" id="A0A0C2UBA8"/>
<feature type="binding site" evidence="4">
    <location>
        <position position="130"/>
    </location>
    <ligand>
        <name>D-ribulose 5-phosphate</name>
        <dbReference type="ChEBI" id="CHEBI:58121"/>
    </ligand>
</feature>
<dbReference type="InterPro" id="IPR036569">
    <property type="entry name" value="RpiB_LacA_LacB_sf"/>
</dbReference>
<dbReference type="PIRSF" id="PIRSF005384">
    <property type="entry name" value="RpiB_LacA_B"/>
    <property type="match status" value="1"/>
</dbReference>
<dbReference type="NCBIfam" id="TIGR01120">
    <property type="entry name" value="rpiB"/>
    <property type="match status" value="1"/>
</dbReference>
<feature type="binding site" evidence="4">
    <location>
        <begin position="6"/>
        <end position="7"/>
    </location>
    <ligand>
        <name>D-ribulose 5-phosphate</name>
        <dbReference type="ChEBI" id="CHEBI:58121"/>
    </ligand>
</feature>
<evidence type="ECO:0000256" key="2">
    <source>
        <dbReference type="ARBA" id="ARBA00023235"/>
    </source>
</evidence>
<dbReference type="InterPro" id="IPR004785">
    <property type="entry name" value="RpiB"/>
</dbReference>
<comment type="caution">
    <text evidence="5">The sequence shown here is derived from an EMBL/GenBank/DDBJ whole genome shotgun (WGS) entry which is preliminary data.</text>
</comment>
<protein>
    <submittedName>
        <fullName evidence="5">Ribose 5-phosphate isomerase B</fullName>
    </submittedName>
</protein>
<dbReference type="GO" id="GO:0016861">
    <property type="term" value="F:intramolecular oxidoreductase activity, interconverting aldoses and ketoses"/>
    <property type="evidence" value="ECO:0007669"/>
    <property type="project" value="UniProtKB-ARBA"/>
</dbReference>
<dbReference type="EMBL" id="JXSL01000027">
    <property type="protein sequence ID" value="KIL98782.1"/>
    <property type="molecule type" value="Genomic_DNA"/>
</dbReference>
<dbReference type="Proteomes" id="UP000031971">
    <property type="component" value="Unassembled WGS sequence"/>
</dbReference>
<feature type="binding site" evidence="4">
    <location>
        <position position="134"/>
    </location>
    <ligand>
        <name>D-ribulose 5-phosphate</name>
        <dbReference type="ChEBI" id="CHEBI:58121"/>
    </ligand>
</feature>
<reference evidence="5 6" key="1">
    <citation type="submission" date="2015-01" db="EMBL/GenBank/DDBJ databases">
        <title>Genome Sequence of Magnetospirillum magnetotacticum Strain MS-1.</title>
        <authorList>
            <person name="Marinov G.K."/>
            <person name="Smalley M.D."/>
            <person name="DeSalvo G."/>
        </authorList>
    </citation>
    <scope>NUCLEOTIDE SEQUENCE [LARGE SCALE GENOMIC DNA]</scope>
    <source>
        <strain evidence="5 6">MS-1</strain>
    </source>
</reference>
<accession>A0A0C2UBA8</accession>
<sequence>MAIACDHGGVDLKDVLIKDLAASGWTVLDLGTDGPESVDYPDFAVKLAQALKDGKAERGVLLCGTGIGISIAANRFDHIRAALVHDAFGARMCRQHNDANVLVMGGRTIGPEVARDCLKIFTETEFEGGRHARRVSKLSANG</sequence>
<dbReference type="InterPro" id="IPR003500">
    <property type="entry name" value="RpiB_LacA_LacB"/>
</dbReference>
<dbReference type="GO" id="GO:0005975">
    <property type="term" value="P:carbohydrate metabolic process"/>
    <property type="evidence" value="ECO:0007669"/>
    <property type="project" value="InterPro"/>
</dbReference>
<feature type="binding site" evidence="4">
    <location>
        <begin position="64"/>
        <end position="68"/>
    </location>
    <ligand>
        <name>D-ribulose 5-phosphate</name>
        <dbReference type="ChEBI" id="CHEBI:58121"/>
    </ligand>
</feature>
<keyword evidence="6" id="KW-1185">Reference proteome</keyword>
<feature type="binding site" evidence="4">
    <location>
        <position position="97"/>
    </location>
    <ligand>
        <name>D-ribulose 5-phosphate</name>
        <dbReference type="ChEBI" id="CHEBI:58121"/>
    </ligand>
</feature>
<proteinExistence type="inferred from homology"/>
<dbReference type="PANTHER" id="PTHR43732">
    <property type="entry name" value="RIBOSE 5-PHOSPHATE ISOMERASE-RELATED"/>
    <property type="match status" value="1"/>
</dbReference>
<dbReference type="PANTHER" id="PTHR43732:SF1">
    <property type="entry name" value="RIBOSE 5-PHOSPHATE ISOMERASE"/>
    <property type="match status" value="1"/>
</dbReference>
<feature type="active site" description="Proton donor" evidence="3">
    <location>
        <position position="96"/>
    </location>
</feature>
<feature type="binding site" evidence="4">
    <location>
        <position position="107"/>
    </location>
    <ligand>
        <name>D-ribulose 5-phosphate</name>
        <dbReference type="ChEBI" id="CHEBI:58121"/>
    </ligand>
</feature>
<organism evidence="5 6">
    <name type="scientific">Paramagnetospirillum magnetotacticum MS-1</name>
    <dbReference type="NCBI Taxonomy" id="272627"/>
    <lineage>
        <taxon>Bacteria</taxon>
        <taxon>Pseudomonadati</taxon>
        <taxon>Pseudomonadota</taxon>
        <taxon>Alphaproteobacteria</taxon>
        <taxon>Rhodospirillales</taxon>
        <taxon>Magnetospirillaceae</taxon>
        <taxon>Paramagnetospirillum</taxon>
    </lineage>
</organism>
<feature type="active site" description="Proton acceptor" evidence="3">
    <location>
        <position position="63"/>
    </location>
</feature>
<dbReference type="NCBIfam" id="TIGR00689">
    <property type="entry name" value="rpiB_lacA_lacB"/>
    <property type="match status" value="1"/>
</dbReference>
<dbReference type="InterPro" id="IPR051812">
    <property type="entry name" value="SPI_LacAB/RpiB"/>
</dbReference>
<evidence type="ECO:0000256" key="4">
    <source>
        <dbReference type="PIRSR" id="PIRSR005384-2"/>
    </source>
</evidence>
<evidence type="ECO:0000256" key="1">
    <source>
        <dbReference type="ARBA" id="ARBA00008754"/>
    </source>
</evidence>
<name>A0A0C2UBA8_PARME</name>
<evidence type="ECO:0000313" key="6">
    <source>
        <dbReference type="Proteomes" id="UP000031971"/>
    </source>
</evidence>
<gene>
    <name evidence="5" type="ORF">CCC_02232</name>
</gene>
<evidence type="ECO:0000313" key="5">
    <source>
        <dbReference type="EMBL" id="KIL98782.1"/>
    </source>
</evidence>